<reference evidence="2 3" key="1">
    <citation type="journal article" date="2016" name="DNA Res.">
        <title>Genome sequence of Aspergillus luchuensis NBRC 4314.</title>
        <authorList>
            <person name="Yamada O."/>
            <person name="Machida M."/>
            <person name="Hosoyama A."/>
            <person name="Goto M."/>
            <person name="Takahashi T."/>
            <person name="Futagami T."/>
            <person name="Yamagata Y."/>
            <person name="Takeuchi M."/>
            <person name="Kobayashi T."/>
            <person name="Koike H."/>
            <person name="Abe K."/>
            <person name="Asai K."/>
            <person name="Arita M."/>
            <person name="Fujita N."/>
            <person name="Fukuda K."/>
            <person name="Higa K."/>
            <person name="Horikawa H."/>
            <person name="Ishikawa T."/>
            <person name="Jinno K."/>
            <person name="Kato Y."/>
            <person name="Kirimura K."/>
            <person name="Mizutani O."/>
            <person name="Nakasone K."/>
            <person name="Sano M."/>
            <person name="Shiraishi Y."/>
            <person name="Tsukahara M."/>
            <person name="Gomi K."/>
        </authorList>
    </citation>
    <scope>NUCLEOTIDE SEQUENCE [LARGE SCALE GENOMIC DNA]</scope>
    <source>
        <strain evidence="2 3">RIB 2604</strain>
    </source>
</reference>
<organism evidence="2 3">
    <name type="scientific">Aspergillus kawachii</name>
    <name type="common">White koji mold</name>
    <name type="synonym">Aspergillus awamori var. kawachi</name>
    <dbReference type="NCBI Taxonomy" id="1069201"/>
    <lineage>
        <taxon>Eukaryota</taxon>
        <taxon>Fungi</taxon>
        <taxon>Dikarya</taxon>
        <taxon>Ascomycota</taxon>
        <taxon>Pezizomycotina</taxon>
        <taxon>Eurotiomycetes</taxon>
        <taxon>Eurotiomycetidae</taxon>
        <taxon>Eurotiales</taxon>
        <taxon>Aspergillaceae</taxon>
        <taxon>Aspergillus</taxon>
        <taxon>Aspergillus subgen. Circumdati</taxon>
    </lineage>
</organism>
<dbReference type="EMBL" id="BCWF01000020">
    <property type="protein sequence ID" value="GAT25830.1"/>
    <property type="molecule type" value="Genomic_DNA"/>
</dbReference>
<evidence type="ECO:0000313" key="3">
    <source>
        <dbReference type="Proteomes" id="UP000075230"/>
    </source>
</evidence>
<accession>A0A146FIM9</accession>
<comment type="caution">
    <text evidence="2">The sequence shown here is derived from an EMBL/GenBank/DDBJ whole genome shotgun (WGS) entry which is preliminary data.</text>
</comment>
<gene>
    <name evidence="2" type="ORF">RIB2604_02004090</name>
</gene>
<protein>
    <submittedName>
        <fullName evidence="2">Activator 1 37 kDa subunit</fullName>
    </submittedName>
</protein>
<evidence type="ECO:0000256" key="1">
    <source>
        <dbReference type="SAM" id="MobiDB-lite"/>
    </source>
</evidence>
<evidence type="ECO:0000313" key="2">
    <source>
        <dbReference type="EMBL" id="GAT25830.1"/>
    </source>
</evidence>
<proteinExistence type="predicted"/>
<name>A0A146FIM9_ASPKA</name>
<feature type="region of interest" description="Disordered" evidence="1">
    <location>
        <begin position="1"/>
        <end position="73"/>
    </location>
</feature>
<feature type="compositionally biased region" description="Basic and acidic residues" evidence="1">
    <location>
        <begin position="1"/>
        <end position="10"/>
    </location>
</feature>
<feature type="compositionally biased region" description="Acidic residues" evidence="1">
    <location>
        <begin position="11"/>
        <end position="20"/>
    </location>
</feature>
<reference evidence="3" key="2">
    <citation type="submission" date="2016-02" db="EMBL/GenBank/DDBJ databases">
        <title>Genome sequencing of Aspergillus luchuensis NBRC 4314.</title>
        <authorList>
            <person name="Yamada O."/>
        </authorList>
    </citation>
    <scope>NUCLEOTIDE SEQUENCE [LARGE SCALE GENOMIC DNA]</scope>
    <source>
        <strain evidence="3">RIB 2604</strain>
    </source>
</reference>
<dbReference type="AlphaFoldDB" id="A0A146FIM9"/>
<dbReference type="Proteomes" id="UP000075230">
    <property type="component" value="Unassembled WGS sequence"/>
</dbReference>
<feature type="compositionally biased region" description="Basic and acidic residues" evidence="1">
    <location>
        <begin position="21"/>
        <end position="40"/>
    </location>
</feature>
<sequence length="73" mass="7921">MSDTGGQRDGDEPEPGDTDTEDQRKSEMKSLTEIRPEERGAGGADARVGSPRRGLRDHNSKWSGFGSVACEEK</sequence>